<proteinExistence type="predicted"/>
<keyword evidence="4" id="KW-1185">Reference proteome</keyword>
<evidence type="ECO:0000313" key="3">
    <source>
        <dbReference type="EMBL" id="MBJ3810924.1"/>
    </source>
</evidence>
<dbReference type="EMBL" id="JAEKOZ010000021">
    <property type="protein sequence ID" value="MBJ3810924.1"/>
    <property type="molecule type" value="Genomic_DNA"/>
</dbReference>
<dbReference type="InterPro" id="IPR027417">
    <property type="entry name" value="P-loop_NTPase"/>
</dbReference>
<protein>
    <submittedName>
        <fullName evidence="3">MoxR family ATPase</fullName>
    </submittedName>
</protein>
<dbReference type="InterPro" id="IPR011704">
    <property type="entry name" value="ATPase_dyneun-rel_AAA"/>
</dbReference>
<comment type="caution">
    <text evidence="3">The sequence shown here is derived from an EMBL/GenBank/DDBJ whole genome shotgun (WGS) entry which is preliminary data.</text>
</comment>
<organism evidence="3 4">
    <name type="scientific">Streptomyces flavofungini</name>
    <dbReference type="NCBI Taxonomy" id="68200"/>
    <lineage>
        <taxon>Bacteria</taxon>
        <taxon>Bacillati</taxon>
        <taxon>Actinomycetota</taxon>
        <taxon>Actinomycetes</taxon>
        <taxon>Kitasatosporales</taxon>
        <taxon>Streptomycetaceae</taxon>
        <taxon>Streptomyces</taxon>
    </lineage>
</organism>
<dbReference type="SMART" id="SM00382">
    <property type="entry name" value="AAA"/>
    <property type="match status" value="1"/>
</dbReference>
<name>A0ABS0XCN7_9ACTN</name>
<reference evidence="3 4" key="1">
    <citation type="submission" date="2020-12" db="EMBL/GenBank/DDBJ databases">
        <title>Streptomyces typhae sp. nov., a novel endophytic actinomycete isolated from the root of cattail pollen (Typha angustifolia L.).</title>
        <authorList>
            <person name="Peng C."/>
            <person name="Liu C."/>
        </authorList>
    </citation>
    <scope>NUCLEOTIDE SEQUENCE [LARGE SCALE GENOMIC DNA]</scope>
    <source>
        <strain evidence="3 4">JCM 4753</strain>
    </source>
</reference>
<accession>A0ABS0XCN7</accession>
<dbReference type="PRINTS" id="PR00830">
    <property type="entry name" value="ENDOLAPTASE"/>
</dbReference>
<evidence type="ECO:0000256" key="1">
    <source>
        <dbReference type="SAM" id="MobiDB-lite"/>
    </source>
</evidence>
<dbReference type="Gene3D" id="3.40.50.300">
    <property type="entry name" value="P-loop containing nucleotide triphosphate hydrolases"/>
    <property type="match status" value="1"/>
</dbReference>
<dbReference type="InterPro" id="IPR003593">
    <property type="entry name" value="AAA+_ATPase"/>
</dbReference>
<dbReference type="Proteomes" id="UP000634780">
    <property type="component" value="Unassembled WGS sequence"/>
</dbReference>
<dbReference type="Pfam" id="PF07728">
    <property type="entry name" value="AAA_5"/>
    <property type="match status" value="1"/>
</dbReference>
<dbReference type="RefSeq" id="WP_190113563.1">
    <property type="nucleotide sequence ID" value="NZ_BMVR01000001.1"/>
</dbReference>
<feature type="compositionally biased region" description="Pro residues" evidence="1">
    <location>
        <begin position="152"/>
        <end position="168"/>
    </location>
</feature>
<evidence type="ECO:0000259" key="2">
    <source>
        <dbReference type="SMART" id="SM00382"/>
    </source>
</evidence>
<feature type="region of interest" description="Disordered" evidence="1">
    <location>
        <begin position="134"/>
        <end position="175"/>
    </location>
</feature>
<feature type="region of interest" description="Disordered" evidence="1">
    <location>
        <begin position="1"/>
        <end position="53"/>
    </location>
</feature>
<evidence type="ECO:0000313" key="4">
    <source>
        <dbReference type="Proteomes" id="UP000634780"/>
    </source>
</evidence>
<sequence length="371" mass="39717">MSLWPVYTGTSEPHDGITRLPPPPPWRAFDGGPVLDAPRADRSATSPDRAHRARTYRATDECVQLVNAALYLRRPLLVTGPPGSGKSSLVYAVARELGLGPVLRWNITSRSTLHDGLYQYDPLSRLYAAGRAAADSAGGGGDSGPAGGAPAPDAPPAADPATTPPPPDRTGIEDHLRLGPLGTALLPYAHPRALLIDEIDKSDLDLPNDLLNVLEEGQYEIPELARVARHTPTASLPADGSDDPVTVAKGRVRCRAFPFVVLTSNGEREFPPAFLRRCVTLRLRRPHGEHLEEIVRAHLGEPDVHARELIDRFVARGSGGELATDQLLNAIYLTGAAGLEATSRDELARLLMPYLSEGAEHAPDEGSDAGF</sequence>
<feature type="compositionally biased region" description="Gly residues" evidence="1">
    <location>
        <begin position="137"/>
        <end position="147"/>
    </location>
</feature>
<dbReference type="SUPFAM" id="SSF52540">
    <property type="entry name" value="P-loop containing nucleoside triphosphate hydrolases"/>
    <property type="match status" value="1"/>
</dbReference>
<feature type="domain" description="AAA+ ATPase" evidence="2">
    <location>
        <begin position="72"/>
        <end position="289"/>
    </location>
</feature>
<gene>
    <name evidence="3" type="ORF">JGB26_28155</name>
</gene>